<evidence type="ECO:0000256" key="3">
    <source>
        <dbReference type="ARBA" id="ARBA00022679"/>
    </source>
</evidence>
<dbReference type="PROSITE" id="PS51443">
    <property type="entry name" value="PCS"/>
    <property type="match status" value="1"/>
</dbReference>
<dbReference type="GO" id="GO:0046872">
    <property type="term" value="F:metal ion binding"/>
    <property type="evidence" value="ECO:0007669"/>
    <property type="project" value="UniProtKB-KW"/>
</dbReference>
<keyword evidence="4" id="KW-0479">Metal-binding</keyword>
<keyword evidence="2" id="KW-0104">Cadmium</keyword>
<dbReference type="AlphaFoldDB" id="A0A6J4ULS9"/>
<keyword evidence="6" id="KW-0012">Acyltransferase</keyword>
<dbReference type="Gene3D" id="3.90.70.30">
    <property type="entry name" value="Phytochelatin synthase, N-terminal domain"/>
    <property type="match status" value="1"/>
</dbReference>
<organism evidence="6">
    <name type="scientific">uncultured Synechococcales cyanobacterium</name>
    <dbReference type="NCBI Taxonomy" id="1936017"/>
    <lineage>
        <taxon>Bacteria</taxon>
        <taxon>Bacillati</taxon>
        <taxon>Cyanobacteriota</taxon>
        <taxon>Cyanophyceae</taxon>
        <taxon>Synechococcales</taxon>
        <taxon>environmental samples</taxon>
    </lineage>
</organism>
<sequence length="283" mass="31152">MELSIGQLHKRRILKALASNHALKESNWHMHKGLVKVIGLPLQAAIVGLWITAGGAVAQTLALPRSLTPLSSSEGEQLLFASHARADYVPLSTQFVTQKNQAYCGVASIVMVLNALNILAPAAPEYKPYRVFTQDNFFNLQTQKVLAADVVARQGMTLDQLGQLLVTYPVSAQVYHAGNLSLPKFRSLALKNLQQRDNFLIVNYLRRAINQEKGGHISPLAAYNQASDRFLILDVSRYKYPPVWVRAADLWKAMNTVDSVSGKTRGLVVVSKGKQALQPPSTQ</sequence>
<dbReference type="EMBL" id="CADCWO010000002">
    <property type="protein sequence ID" value="CAA9552923.1"/>
    <property type="molecule type" value="Genomic_DNA"/>
</dbReference>
<dbReference type="PANTHER" id="PTHR33447">
    <property type="entry name" value="GLUTATHIONE GAMMA-GLUTAMYLCYSTEINYLTRANSFERASE"/>
    <property type="match status" value="1"/>
</dbReference>
<evidence type="ECO:0000259" key="5">
    <source>
        <dbReference type="PROSITE" id="PS51443"/>
    </source>
</evidence>
<proteinExistence type="predicted"/>
<dbReference type="InterPro" id="IPR040409">
    <property type="entry name" value="PCS-like"/>
</dbReference>
<evidence type="ECO:0000256" key="4">
    <source>
        <dbReference type="ARBA" id="ARBA00022723"/>
    </source>
</evidence>
<dbReference type="SUPFAM" id="SSF54001">
    <property type="entry name" value="Cysteine proteinases"/>
    <property type="match status" value="1"/>
</dbReference>
<dbReference type="EC" id="2.3.2.15" evidence="1"/>
<evidence type="ECO:0000256" key="2">
    <source>
        <dbReference type="ARBA" id="ARBA00022539"/>
    </source>
</evidence>
<dbReference type="InterPro" id="IPR007719">
    <property type="entry name" value="PCS_N"/>
</dbReference>
<accession>A0A6J4ULS9</accession>
<dbReference type="InterPro" id="IPR038765">
    <property type="entry name" value="Papain-like_cys_pep_sf"/>
</dbReference>
<dbReference type="GO" id="GO:0010038">
    <property type="term" value="P:response to metal ion"/>
    <property type="evidence" value="ECO:0007669"/>
    <property type="project" value="InterPro"/>
</dbReference>
<name>A0A6J4ULS9_9CYAN</name>
<reference evidence="6" key="1">
    <citation type="submission" date="2020-02" db="EMBL/GenBank/DDBJ databases">
        <authorList>
            <person name="Meier V. D."/>
        </authorList>
    </citation>
    <scope>NUCLEOTIDE SEQUENCE</scope>
    <source>
        <strain evidence="6">AVDCRST_MAG81</strain>
    </source>
</reference>
<feature type="domain" description="Peptidase C83" evidence="5">
    <location>
        <begin position="51"/>
        <end position="275"/>
    </location>
</feature>
<dbReference type="GO" id="GO:0046938">
    <property type="term" value="P:phytochelatin biosynthetic process"/>
    <property type="evidence" value="ECO:0007669"/>
    <property type="project" value="InterPro"/>
</dbReference>
<keyword evidence="3 6" id="KW-0808">Transferase</keyword>
<dbReference type="PANTHER" id="PTHR33447:SF20">
    <property type="entry name" value="GLUTATHIONE GAMMA-GLUTAMYLCYSTEINYLTRANSFERASE"/>
    <property type="match status" value="1"/>
</dbReference>
<protein>
    <recommendedName>
        <fullName evidence="1">glutathione gamma-glutamylcysteinyltransferase</fullName>
        <ecNumber evidence="1">2.3.2.15</ecNumber>
    </recommendedName>
</protein>
<evidence type="ECO:0000313" key="6">
    <source>
        <dbReference type="EMBL" id="CAA9552923.1"/>
    </source>
</evidence>
<evidence type="ECO:0000256" key="1">
    <source>
        <dbReference type="ARBA" id="ARBA00012468"/>
    </source>
</evidence>
<gene>
    <name evidence="6" type="ORF">AVDCRST_MAG81-298</name>
</gene>
<dbReference type="GO" id="GO:0016756">
    <property type="term" value="F:glutathione gamma-glutamylcysteinyltransferase activity"/>
    <property type="evidence" value="ECO:0007669"/>
    <property type="project" value="UniProtKB-EC"/>
</dbReference>
<dbReference type="InterPro" id="IPR038156">
    <property type="entry name" value="PCS_N_sf"/>
</dbReference>
<dbReference type="Pfam" id="PF05023">
    <property type="entry name" value="Phytochelatin"/>
    <property type="match status" value="1"/>
</dbReference>